<dbReference type="GO" id="GO:0008146">
    <property type="term" value="F:sulfotransferase activity"/>
    <property type="evidence" value="ECO:0007669"/>
    <property type="project" value="InterPro"/>
</dbReference>
<reference evidence="4" key="2">
    <citation type="submission" date="2020-08" db="EMBL/GenBank/DDBJ databases">
        <title>Plant Genome Project.</title>
        <authorList>
            <person name="Zhang R.-G."/>
        </authorList>
    </citation>
    <scope>NUCLEOTIDE SEQUENCE</scope>
    <source>
        <strain evidence="4">Huo1</strain>
        <tissue evidence="4">Leaf</tissue>
    </source>
</reference>
<dbReference type="PANTHER" id="PTHR11783">
    <property type="entry name" value="SULFOTRANSFERASE SULT"/>
    <property type="match status" value="1"/>
</dbReference>
<accession>A0A8X8ZL84</accession>
<protein>
    <recommendedName>
        <fullName evidence="2">Sulfotransferase</fullName>
        <ecNumber evidence="2">2.8.2.-</ecNumber>
    </recommendedName>
</protein>
<dbReference type="EMBL" id="PNBA02000011">
    <property type="protein sequence ID" value="KAG6408688.1"/>
    <property type="molecule type" value="Genomic_DNA"/>
</dbReference>
<feature type="domain" description="Sulfotransferase" evidence="3">
    <location>
        <begin position="45"/>
        <end position="295"/>
    </location>
</feature>
<evidence type="ECO:0000256" key="2">
    <source>
        <dbReference type="RuleBase" id="RU361155"/>
    </source>
</evidence>
<evidence type="ECO:0000259" key="3">
    <source>
        <dbReference type="Pfam" id="PF00685"/>
    </source>
</evidence>
<reference evidence="4" key="1">
    <citation type="submission" date="2018-01" db="EMBL/GenBank/DDBJ databases">
        <authorList>
            <person name="Mao J.F."/>
        </authorList>
    </citation>
    <scope>NUCLEOTIDE SEQUENCE</scope>
    <source>
        <strain evidence="4">Huo1</strain>
        <tissue evidence="4">Leaf</tissue>
    </source>
</reference>
<dbReference type="OrthoDB" id="205623at2759"/>
<dbReference type="EC" id="2.8.2.-" evidence="2"/>
<proteinExistence type="inferred from homology"/>
<evidence type="ECO:0000313" key="5">
    <source>
        <dbReference type="Proteomes" id="UP000298416"/>
    </source>
</evidence>
<organism evidence="4">
    <name type="scientific">Salvia splendens</name>
    <name type="common">Scarlet sage</name>
    <dbReference type="NCBI Taxonomy" id="180675"/>
    <lineage>
        <taxon>Eukaryota</taxon>
        <taxon>Viridiplantae</taxon>
        <taxon>Streptophyta</taxon>
        <taxon>Embryophyta</taxon>
        <taxon>Tracheophyta</taxon>
        <taxon>Spermatophyta</taxon>
        <taxon>Magnoliopsida</taxon>
        <taxon>eudicotyledons</taxon>
        <taxon>Gunneridae</taxon>
        <taxon>Pentapetalae</taxon>
        <taxon>asterids</taxon>
        <taxon>lamiids</taxon>
        <taxon>Lamiales</taxon>
        <taxon>Lamiaceae</taxon>
        <taxon>Nepetoideae</taxon>
        <taxon>Mentheae</taxon>
        <taxon>Salviinae</taxon>
        <taxon>Salvia</taxon>
        <taxon>Salvia subgen. Calosphace</taxon>
        <taxon>core Calosphace</taxon>
    </lineage>
</organism>
<dbReference type="InterPro" id="IPR000863">
    <property type="entry name" value="Sulfotransferase_dom"/>
</dbReference>
<evidence type="ECO:0000256" key="1">
    <source>
        <dbReference type="ARBA" id="ARBA00022679"/>
    </source>
</evidence>
<comment type="caution">
    <text evidence="4">The sequence shown here is derived from an EMBL/GenBank/DDBJ whole genome shotgun (WGS) entry which is preliminary data.</text>
</comment>
<dbReference type="AlphaFoldDB" id="A0A8X8ZL84"/>
<name>A0A8X8ZL84_SALSN</name>
<comment type="similarity">
    <text evidence="2">Belongs to the sulfotransferase 1 family.</text>
</comment>
<dbReference type="Proteomes" id="UP000298416">
    <property type="component" value="Unassembled WGS sequence"/>
</dbReference>
<evidence type="ECO:0000313" key="4">
    <source>
        <dbReference type="EMBL" id="KAG6408688.1"/>
    </source>
</evidence>
<gene>
    <name evidence="4" type="ORF">SASPL_131706</name>
</gene>
<dbReference type="Pfam" id="PF00685">
    <property type="entry name" value="Sulfotransfer_1"/>
    <property type="match status" value="1"/>
</dbReference>
<keyword evidence="1 2" id="KW-0808">Transferase</keyword>
<sequence>MSNDILPKASYWGIPDSLTQLDGFWLISTAVDPATTFRSNFNARDDDVILASMLKTGTTWLKALAHSILKKGESGDPLTKDNPHNLVPTLEFEALSSANTKFDIYDASGPRLLHTHLPYSILPGSVKNSACKIVYIARNPKDTLISMWHFYNAIVVMGGQEPVSLDEAVDGFCSGVHPFGPFSDHAAEYWLESRRWPEKVLFLKYEEMKSDPKREVSRIAEFMGRPLTKEGEAEELLWRCSLERLKNLEVNSTGHDVGPMPNAAFFRKGQVGDYKNYLTSQMEERIHQTVGLKLEALGIFF</sequence>
<keyword evidence="5" id="KW-1185">Reference proteome</keyword>